<evidence type="ECO:0000256" key="1">
    <source>
        <dbReference type="SAM" id="SignalP"/>
    </source>
</evidence>
<name>A0A238VZQ4_9FLAO</name>
<feature type="chain" id="PRO_5012466820" description="MORN repeat variant" evidence="1">
    <location>
        <begin position="20"/>
        <end position="121"/>
    </location>
</feature>
<feature type="signal peptide" evidence="1">
    <location>
        <begin position="1"/>
        <end position="19"/>
    </location>
</feature>
<organism evidence="2 3">
    <name type="scientific">Dokdonia pacifica</name>
    <dbReference type="NCBI Taxonomy" id="1627892"/>
    <lineage>
        <taxon>Bacteria</taxon>
        <taxon>Pseudomonadati</taxon>
        <taxon>Bacteroidota</taxon>
        <taxon>Flavobacteriia</taxon>
        <taxon>Flavobacteriales</taxon>
        <taxon>Flavobacteriaceae</taxon>
        <taxon>Dokdonia</taxon>
    </lineage>
</organism>
<keyword evidence="1" id="KW-0732">Signal</keyword>
<dbReference type="AlphaFoldDB" id="A0A238VZQ4"/>
<evidence type="ECO:0000313" key="3">
    <source>
        <dbReference type="Proteomes" id="UP000198379"/>
    </source>
</evidence>
<gene>
    <name evidence="2" type="ORF">SAMN06265376_101532</name>
</gene>
<dbReference type="Proteomes" id="UP000198379">
    <property type="component" value="Unassembled WGS sequence"/>
</dbReference>
<reference evidence="2 3" key="1">
    <citation type="submission" date="2017-06" db="EMBL/GenBank/DDBJ databases">
        <authorList>
            <person name="Kim H.J."/>
            <person name="Triplett B.A."/>
        </authorList>
    </citation>
    <scope>NUCLEOTIDE SEQUENCE [LARGE SCALE GENOMIC DNA]</scope>
    <source>
        <strain evidence="2 3">DSM 25597</strain>
    </source>
</reference>
<dbReference type="EMBL" id="FZNY01000001">
    <property type="protein sequence ID" value="SNR39594.1"/>
    <property type="molecule type" value="Genomic_DNA"/>
</dbReference>
<proteinExistence type="predicted"/>
<dbReference type="SUPFAM" id="SSF82185">
    <property type="entry name" value="Histone H3 K4-specific methyltransferase SET7/9 N-terminal domain"/>
    <property type="match status" value="1"/>
</dbReference>
<protein>
    <recommendedName>
        <fullName evidence="4">MORN repeat variant</fullName>
    </recommendedName>
</protein>
<evidence type="ECO:0000313" key="2">
    <source>
        <dbReference type="EMBL" id="SNR39594.1"/>
    </source>
</evidence>
<dbReference type="OrthoDB" id="1467310at2"/>
<dbReference type="Gene3D" id="3.90.930.1">
    <property type="match status" value="1"/>
</dbReference>
<evidence type="ECO:0008006" key="4">
    <source>
        <dbReference type="Google" id="ProtNLM"/>
    </source>
</evidence>
<dbReference type="RefSeq" id="WP_089369867.1">
    <property type="nucleotide sequence ID" value="NZ_BMEP01000002.1"/>
</dbReference>
<keyword evidence="3" id="KW-1185">Reference proteome</keyword>
<accession>A0A238VZQ4</accession>
<sequence>MKKVMMLLVAVLMITSVQAQKETKKNTYIKNGDLIEATLYHDNGVVSQTGFYTAKGKLTGEWVSYNAEGQKTATAQYDNGAKVGKWFFWNKDTLTEVDYKDSRIAAVNTWKNEGTRVVSNK</sequence>